<dbReference type="GO" id="GO:0016020">
    <property type="term" value="C:membrane"/>
    <property type="evidence" value="ECO:0007669"/>
    <property type="project" value="UniProtKB-SubCell"/>
</dbReference>
<evidence type="ECO:0000313" key="8">
    <source>
        <dbReference type="Proteomes" id="UP000452235"/>
    </source>
</evidence>
<dbReference type="PANTHER" id="PTHR15549:SF26">
    <property type="entry name" value="AXIAL BUDDING PATTERN PROTEIN 2-RELATED"/>
    <property type="match status" value="1"/>
</dbReference>
<reference evidence="7 8" key="1">
    <citation type="submission" date="2020-01" db="EMBL/GenBank/DDBJ databases">
        <title>Aspergillus terreus IFO 6365 whole genome shotgun sequence.</title>
        <authorList>
            <person name="Kanamasa S."/>
            <person name="Takahashi H."/>
        </authorList>
    </citation>
    <scope>NUCLEOTIDE SEQUENCE [LARGE SCALE GENOMIC DNA]</scope>
    <source>
        <strain evidence="7 8">IFO 6365</strain>
    </source>
</reference>
<evidence type="ECO:0000256" key="2">
    <source>
        <dbReference type="ARBA" id="ARBA00022692"/>
    </source>
</evidence>
<feature type="compositionally biased region" description="Low complexity" evidence="5">
    <location>
        <begin position="670"/>
        <end position="689"/>
    </location>
</feature>
<feature type="compositionally biased region" description="Polar residues" evidence="5">
    <location>
        <begin position="736"/>
        <end position="750"/>
    </location>
</feature>
<gene>
    <name evidence="7" type="ORF">ATEIFO6365_0006014300</name>
</gene>
<evidence type="ECO:0000256" key="4">
    <source>
        <dbReference type="ARBA" id="ARBA00023136"/>
    </source>
</evidence>
<evidence type="ECO:0000256" key="3">
    <source>
        <dbReference type="ARBA" id="ARBA00022989"/>
    </source>
</evidence>
<feature type="region of interest" description="Disordered" evidence="5">
    <location>
        <begin position="659"/>
        <end position="771"/>
    </location>
</feature>
<feature type="compositionally biased region" description="Basic and acidic residues" evidence="5">
    <location>
        <begin position="715"/>
        <end position="735"/>
    </location>
</feature>
<dbReference type="PANTHER" id="PTHR15549">
    <property type="entry name" value="PAIRED IMMUNOGLOBULIN-LIKE TYPE 2 RECEPTOR"/>
    <property type="match status" value="1"/>
</dbReference>
<feature type="compositionally biased region" description="Polar residues" evidence="5">
    <location>
        <begin position="697"/>
        <end position="714"/>
    </location>
</feature>
<organism evidence="7 8">
    <name type="scientific">Aspergillus terreus</name>
    <dbReference type="NCBI Taxonomy" id="33178"/>
    <lineage>
        <taxon>Eukaryota</taxon>
        <taxon>Fungi</taxon>
        <taxon>Dikarya</taxon>
        <taxon>Ascomycota</taxon>
        <taxon>Pezizomycotina</taxon>
        <taxon>Eurotiomycetes</taxon>
        <taxon>Eurotiomycetidae</taxon>
        <taxon>Eurotiales</taxon>
        <taxon>Aspergillaceae</taxon>
        <taxon>Aspergillus</taxon>
        <taxon>Aspergillus subgen. Circumdati</taxon>
    </lineage>
</organism>
<dbReference type="VEuPathDB" id="FungiDB:ATEG_02925"/>
<dbReference type="Gene3D" id="2.120.10.80">
    <property type="entry name" value="Kelch-type beta propeller"/>
    <property type="match status" value="1"/>
</dbReference>
<dbReference type="EMBL" id="BLJY01000006">
    <property type="protein sequence ID" value="GFF16806.1"/>
    <property type="molecule type" value="Genomic_DNA"/>
</dbReference>
<dbReference type="InterPro" id="IPR011043">
    <property type="entry name" value="Gal_Oxase/kelch_b-propeller"/>
</dbReference>
<feature type="region of interest" description="Disordered" evidence="5">
    <location>
        <begin position="563"/>
        <end position="596"/>
    </location>
</feature>
<comment type="caution">
    <text evidence="7">The sequence shown here is derived from an EMBL/GenBank/DDBJ whole genome shotgun (WGS) entry which is preliminary data.</text>
</comment>
<feature type="transmembrane region" description="Helical" evidence="6">
    <location>
        <begin position="458"/>
        <end position="480"/>
    </location>
</feature>
<feature type="region of interest" description="Disordered" evidence="5">
    <location>
        <begin position="923"/>
        <end position="947"/>
    </location>
</feature>
<dbReference type="GO" id="GO:0071944">
    <property type="term" value="C:cell periphery"/>
    <property type="evidence" value="ECO:0007669"/>
    <property type="project" value="UniProtKB-ARBA"/>
</dbReference>
<feature type="compositionally biased region" description="Basic and acidic residues" evidence="5">
    <location>
        <begin position="931"/>
        <end position="947"/>
    </location>
</feature>
<dbReference type="SUPFAM" id="SSF50965">
    <property type="entry name" value="Galactose oxidase, central domain"/>
    <property type="match status" value="1"/>
</dbReference>
<feature type="compositionally biased region" description="Low complexity" evidence="5">
    <location>
        <begin position="753"/>
        <end position="768"/>
    </location>
</feature>
<evidence type="ECO:0000256" key="5">
    <source>
        <dbReference type="SAM" id="MobiDB-lite"/>
    </source>
</evidence>
<proteinExistence type="predicted"/>
<dbReference type="AlphaFoldDB" id="A0A5M3Z032"/>
<feature type="compositionally biased region" description="Low complexity" evidence="5">
    <location>
        <begin position="826"/>
        <end position="837"/>
    </location>
</feature>
<evidence type="ECO:0000256" key="6">
    <source>
        <dbReference type="SAM" id="Phobius"/>
    </source>
</evidence>
<protein>
    <submittedName>
        <fullName evidence="7">Galactose oxidase</fullName>
    </submittedName>
</protein>
<feature type="region of interest" description="Disordered" evidence="5">
    <location>
        <begin position="796"/>
        <end position="883"/>
    </location>
</feature>
<keyword evidence="3 6" id="KW-1133">Transmembrane helix</keyword>
<dbReference type="Proteomes" id="UP000452235">
    <property type="component" value="Unassembled WGS sequence"/>
</dbReference>
<dbReference type="InterPro" id="IPR015915">
    <property type="entry name" value="Kelch-typ_b-propeller"/>
</dbReference>
<feature type="compositionally biased region" description="Basic and acidic residues" evidence="5">
    <location>
        <begin position="587"/>
        <end position="596"/>
    </location>
</feature>
<sequence length="947" mass="101700">MDDRLHRIPRMFGVVGVHLASTLVAVLCLLSPVLASIPYSPSHLLYSLQNDSSTAYLLRPSDSRSGAVEFLSMNVSGNLDSNDPEYTLLLDETPFRFNDQTSAFVPVTDSHGLLKVYVGDCHRAGGELWQFTPDTNSSIGNGTWEKFNTDATDSAVYGPNFLSAGFAYASSNTTNSSVFAFGGMCPDTSAGGSTWMAAANYSQSMIVLEPPATSDEPSYRMSTTGDRAPPIPEAGFAVVPLDATYARTSSGEVLQQQDFLLIGGHTQTAFLNMSQLAIFSLPQNSWSIVSARSTQKIGSTELAMRETSTIIEPRSGHTAVLSPDGSSVVVFGGWVGNTSVPAHPQLAILDLGAEYAGYGEWSWRVPSMEDSGMAEGTGIYGHGATMLPGGVMMISGGYHMSGSSKRSTVGPQSNAQVYLYNVTSGSWASSYTNPKAVSPQEAAPQASSSSSTALKAGLGAGLGLGIPVVAGTAFFIWYFFRRHRVRRARHKELRKLALSAERDHFWTQDEPFMASSIRRPQMAEAGTNSDYPWNNNNRGYRQVPPDWREAGDSMAERTRLLMDVPSPTKGSRPNITPRVYRPPGPFHEYRRSDATGDIHPIDEREEDEAQDAGMEVQDMNDPFRDSAAFSVRGTYIGGDRYSTAAGVASIFATGLGIAGDSHSSPDQDARTSSNLSDSSSSTQSAHQSRGVLIQPASLPSSGRESPEKGSSASAHSKETRDRPDSATFPQEKRYSSDSYSTAHTTLSQRQVEGDPLLGDGSGLSPTPLEVFSRPLTLPRPRASEWMGSVRRVLSITRRRPPTDASVGTAVASGIDRRSTVLGAPKGSSSGSDHSASHLPRRSVSASAELFRRKQGAKDWGAENRLSRETGSSATPPSLARDDSTLDGLFVLDDDDWDVEGAAEGRRVQMTFTVPKEKLRVVNATAGDMDGMSEKSVSRSNSDARNEG</sequence>
<dbReference type="InterPro" id="IPR051694">
    <property type="entry name" value="Immunoregulatory_rcpt-like"/>
</dbReference>
<feature type="compositionally biased region" description="Basic and acidic residues" evidence="5">
    <location>
        <begin position="849"/>
        <end position="867"/>
    </location>
</feature>
<accession>A0A5M3Z032</accession>
<keyword evidence="8" id="KW-1185">Reference proteome</keyword>
<keyword evidence="4 6" id="KW-0472">Membrane</keyword>
<keyword evidence="2 6" id="KW-0812">Transmembrane</keyword>
<comment type="subcellular location">
    <subcellularLocation>
        <location evidence="1">Membrane</location>
        <topology evidence="1">Single-pass membrane protein</topology>
    </subcellularLocation>
</comment>
<name>A0A5M3Z032_ASPTE</name>
<dbReference type="OrthoDB" id="205993at2759"/>
<evidence type="ECO:0000256" key="1">
    <source>
        <dbReference type="ARBA" id="ARBA00004167"/>
    </source>
</evidence>
<evidence type="ECO:0000313" key="7">
    <source>
        <dbReference type="EMBL" id="GFF16806.1"/>
    </source>
</evidence>